<dbReference type="AlphaFoldDB" id="A0A922NW86"/>
<dbReference type="InterPro" id="IPR023296">
    <property type="entry name" value="Glyco_hydro_beta-prop_sf"/>
</dbReference>
<comment type="caution">
    <text evidence="1">The sequence shown here is derived from an EMBL/GenBank/DDBJ whole genome shotgun (WGS) entry which is preliminary data.</text>
</comment>
<keyword evidence="2" id="KW-1185">Reference proteome</keyword>
<dbReference type="PANTHER" id="PTHR35279:SF1">
    <property type="entry name" value="ARABINANASE_LEVANSUCRASE_INVERTASE"/>
    <property type="match status" value="1"/>
</dbReference>
<accession>A0A922NW86</accession>
<dbReference type="OrthoDB" id="7064503at2"/>
<name>A0A922NW86_9HYPH</name>
<organism evidence="1 2">
    <name type="scientific">Pseudorhizobium pelagicum</name>
    <dbReference type="NCBI Taxonomy" id="1509405"/>
    <lineage>
        <taxon>Bacteria</taxon>
        <taxon>Pseudomonadati</taxon>
        <taxon>Pseudomonadota</taxon>
        <taxon>Alphaproteobacteria</taxon>
        <taxon>Hyphomicrobiales</taxon>
        <taxon>Rhizobiaceae</taxon>
        <taxon>Rhizobium/Agrobacterium group</taxon>
        <taxon>Pseudorhizobium</taxon>
    </lineage>
</organism>
<dbReference type="RefSeq" id="WP_037169942.1">
    <property type="nucleotide sequence ID" value="NZ_JOKI01000053.1"/>
</dbReference>
<dbReference type="Gene3D" id="2.115.10.20">
    <property type="entry name" value="Glycosyl hydrolase domain, family 43"/>
    <property type="match status" value="2"/>
</dbReference>
<dbReference type="SUPFAM" id="SSF75005">
    <property type="entry name" value="Arabinanase/levansucrase/invertase"/>
    <property type="match status" value="1"/>
</dbReference>
<evidence type="ECO:0000313" key="1">
    <source>
        <dbReference type="EMBL" id="KEQ02387.1"/>
    </source>
</evidence>
<evidence type="ECO:0008006" key="3">
    <source>
        <dbReference type="Google" id="ProtNLM"/>
    </source>
</evidence>
<proteinExistence type="predicted"/>
<sequence>MKRSSSWKKIGRLLEIEGHKPWAASHSAVPFAEHIAGDAYRIYFTTRDDHNRSHTGYVVLELSRPTEILELCQKPVLAPGPLGAFDDSGAMGSWLTSVGDKSYLYYQGWNLGVTVPFRNSIGVAIREKNGVFQRIFEGPILDRTANEPHFTATPCVVQDDGRWDMWYLSCVGWELDGGKPKHRYHIKHAVSVNGLDWARNGDISIDFKDSSEYAISRPSVMKCGSLWRMWYSFRGDRYRIGYAESEDGSNWERMDDRAGIDVSHTGWDSEMVEYPFVFRHDDATYMLYNGNDYGRSGFGLAVLE</sequence>
<gene>
    <name evidence="1" type="ORF">GV68_22145</name>
</gene>
<dbReference type="Proteomes" id="UP000052167">
    <property type="component" value="Unassembled WGS sequence"/>
</dbReference>
<dbReference type="EMBL" id="JOKJ01000055">
    <property type="protein sequence ID" value="KEQ02387.1"/>
    <property type="molecule type" value="Genomic_DNA"/>
</dbReference>
<protein>
    <recommendedName>
        <fullName evidence="3">Glycosyl hydrolase family 32 N-terminal domain-containing protein</fullName>
    </recommendedName>
</protein>
<dbReference type="PANTHER" id="PTHR35279">
    <property type="match status" value="1"/>
</dbReference>
<reference evidence="1 2" key="1">
    <citation type="submission" date="2014-06" db="EMBL/GenBank/DDBJ databases">
        <title>Rhizobium pelagicum/R2-400B4.</title>
        <authorList>
            <person name="Kimes N.E."/>
            <person name="Lopez-Perez M."/>
        </authorList>
    </citation>
    <scope>NUCLEOTIDE SEQUENCE [LARGE SCALE GENOMIC DNA]</scope>
    <source>
        <strain evidence="1 2">R2-400B4</strain>
    </source>
</reference>
<evidence type="ECO:0000313" key="2">
    <source>
        <dbReference type="Proteomes" id="UP000052167"/>
    </source>
</evidence>